<evidence type="ECO:0000313" key="2">
    <source>
        <dbReference type="EMBL" id="KAG1787375.1"/>
    </source>
</evidence>
<accession>A0A9P7DCL2</accession>
<dbReference type="GeneID" id="64597896"/>
<proteinExistence type="predicted"/>
<organism evidence="2 3">
    <name type="scientific">Suillus plorans</name>
    <dbReference type="NCBI Taxonomy" id="116603"/>
    <lineage>
        <taxon>Eukaryota</taxon>
        <taxon>Fungi</taxon>
        <taxon>Dikarya</taxon>
        <taxon>Basidiomycota</taxon>
        <taxon>Agaricomycotina</taxon>
        <taxon>Agaricomycetes</taxon>
        <taxon>Agaricomycetidae</taxon>
        <taxon>Boletales</taxon>
        <taxon>Suillineae</taxon>
        <taxon>Suillaceae</taxon>
        <taxon>Suillus</taxon>
    </lineage>
</organism>
<dbReference type="CDD" id="cd09917">
    <property type="entry name" value="F-box_SF"/>
    <property type="match status" value="1"/>
</dbReference>
<dbReference type="SMART" id="SM00256">
    <property type="entry name" value="FBOX"/>
    <property type="match status" value="1"/>
</dbReference>
<dbReference type="EMBL" id="JABBWE010000080">
    <property type="protein sequence ID" value="KAG1787375.1"/>
    <property type="molecule type" value="Genomic_DNA"/>
</dbReference>
<dbReference type="RefSeq" id="XP_041154730.1">
    <property type="nucleotide sequence ID" value="XM_041304132.1"/>
</dbReference>
<dbReference type="SUPFAM" id="SSF52047">
    <property type="entry name" value="RNI-like"/>
    <property type="match status" value="1"/>
</dbReference>
<feature type="domain" description="F-box" evidence="1">
    <location>
        <begin position="17"/>
        <end position="57"/>
    </location>
</feature>
<dbReference type="Pfam" id="PF12937">
    <property type="entry name" value="F-box-like"/>
    <property type="match status" value="1"/>
</dbReference>
<comment type="caution">
    <text evidence="2">The sequence shown here is derived from an EMBL/GenBank/DDBJ whole genome shotgun (WGS) entry which is preliminary data.</text>
</comment>
<dbReference type="InterPro" id="IPR036047">
    <property type="entry name" value="F-box-like_dom_sf"/>
</dbReference>
<dbReference type="AlphaFoldDB" id="A0A9P7DCL2"/>
<dbReference type="InterPro" id="IPR001810">
    <property type="entry name" value="F-box_dom"/>
</dbReference>
<name>A0A9P7DCL2_9AGAM</name>
<sequence>MGQLFGSLQKSKYTALLPPELWHHCWSFLVVQDLLAVSSTCWSFRFICKDLLFKHITTTIPYKRTVRHIFQPRHEDTARIRRARRLLLRLHALQSDSDAWEVLRLVETWSIKTFGLPAPLYESEIIQYGKATFPFVQPSISIFLILPSCRNLRVLNISDIHMEEERWSALVKIPRLECLNMERCNLSSTGKSMNLKVISIIYEAHLDPPPVPPPTTQLISSLFNIQHLERVTLLDLTFSSSFLLGLVQLGQFENLKHLSVVVPETHMDTLFAFLSMTPSLTSLTISNFSTMAKPSKPVSQSVIPNLVAYDGFPTIIPILLPGRPINVVCLRMNHRTDPQASLGNPFGVYDNNVICKALDDCSASARVVHDLMLSPFHPTPDSMQDIVRIHPNLRHLRLDILRTPNINMSVDVDEPMSLIMDMLADTMAVRDSDNFSRHPLFLISGFLNWIANGHLPLPAKLETLHLHYYQRSGTVCGDVTRQRLLVPKISAAYPALREIEMGTTRWWREGDYWTHEVLRYRVIGHI</sequence>
<keyword evidence="3" id="KW-1185">Reference proteome</keyword>
<evidence type="ECO:0000259" key="1">
    <source>
        <dbReference type="SMART" id="SM00256"/>
    </source>
</evidence>
<reference evidence="2" key="1">
    <citation type="journal article" date="2020" name="New Phytol.">
        <title>Comparative genomics reveals dynamic genome evolution in host specialist ectomycorrhizal fungi.</title>
        <authorList>
            <person name="Lofgren L.A."/>
            <person name="Nguyen N.H."/>
            <person name="Vilgalys R."/>
            <person name="Ruytinx J."/>
            <person name="Liao H.L."/>
            <person name="Branco S."/>
            <person name="Kuo A."/>
            <person name="LaButti K."/>
            <person name="Lipzen A."/>
            <person name="Andreopoulos W."/>
            <person name="Pangilinan J."/>
            <person name="Riley R."/>
            <person name="Hundley H."/>
            <person name="Na H."/>
            <person name="Barry K."/>
            <person name="Grigoriev I.V."/>
            <person name="Stajich J.E."/>
            <person name="Kennedy P.G."/>
        </authorList>
    </citation>
    <scope>NUCLEOTIDE SEQUENCE</scope>
    <source>
        <strain evidence="2">S12</strain>
    </source>
</reference>
<evidence type="ECO:0000313" key="3">
    <source>
        <dbReference type="Proteomes" id="UP000719766"/>
    </source>
</evidence>
<gene>
    <name evidence="2" type="ORF">HD556DRAFT_1409838</name>
</gene>
<dbReference type="InterPro" id="IPR032675">
    <property type="entry name" value="LRR_dom_sf"/>
</dbReference>
<dbReference type="OrthoDB" id="2623374at2759"/>
<protein>
    <recommendedName>
        <fullName evidence="1">F-box domain-containing protein</fullName>
    </recommendedName>
</protein>
<dbReference type="Gene3D" id="1.20.1280.50">
    <property type="match status" value="1"/>
</dbReference>
<dbReference type="SUPFAM" id="SSF81383">
    <property type="entry name" value="F-box domain"/>
    <property type="match status" value="1"/>
</dbReference>
<dbReference type="Proteomes" id="UP000719766">
    <property type="component" value="Unassembled WGS sequence"/>
</dbReference>
<dbReference type="Gene3D" id="3.80.10.10">
    <property type="entry name" value="Ribonuclease Inhibitor"/>
    <property type="match status" value="1"/>
</dbReference>